<dbReference type="PROSITE" id="PS51257">
    <property type="entry name" value="PROKAR_LIPOPROTEIN"/>
    <property type="match status" value="1"/>
</dbReference>
<evidence type="ECO:0000313" key="2">
    <source>
        <dbReference type="EMBL" id="MDP9763625.1"/>
    </source>
</evidence>
<reference evidence="2 3" key="1">
    <citation type="submission" date="2023-07" db="EMBL/GenBank/DDBJ databases">
        <title>Genomic Encyclopedia of Type Strains, Phase IV (KMG-IV): sequencing the most valuable type-strain genomes for metagenomic binning, comparative biology and taxonomic classification.</title>
        <authorList>
            <person name="Goeker M."/>
        </authorList>
    </citation>
    <scope>NUCLEOTIDE SEQUENCE [LARGE SCALE GENOMIC DNA]</scope>
    <source>
        <strain evidence="2 3">NIO-1023</strain>
    </source>
</reference>
<evidence type="ECO:0000313" key="3">
    <source>
        <dbReference type="Proteomes" id="UP001232163"/>
    </source>
</evidence>
<evidence type="ECO:0008006" key="4">
    <source>
        <dbReference type="Google" id="ProtNLM"/>
    </source>
</evidence>
<keyword evidence="1" id="KW-0732">Signal</keyword>
<protein>
    <recommendedName>
        <fullName evidence="4">Lipoprotein</fullName>
    </recommendedName>
</protein>
<proteinExistence type="predicted"/>
<keyword evidence="3" id="KW-1185">Reference proteome</keyword>
<comment type="caution">
    <text evidence="2">The sequence shown here is derived from an EMBL/GenBank/DDBJ whole genome shotgun (WGS) entry which is preliminary data.</text>
</comment>
<sequence length="159" mass="17215">MPKRAPLLLTAALLTLPLLGACGKRAPEDLTSKLLYTASGSYDAQADVRDRVNRSTRTVLWVEHPPLEAARVEVTYASEARQVAWTMTITAPKFTIGDVLKENPGAAQPAGPTPGQRFTGGRLKNVLVLPTEDGLRLLTRGYAVQRETALLPLFDQPAP</sequence>
<dbReference type="Proteomes" id="UP001232163">
    <property type="component" value="Unassembled WGS sequence"/>
</dbReference>
<name>A0ABT9MAK2_9DEIO</name>
<organism evidence="2 3">
    <name type="scientific">Deinococcus enclensis</name>
    <dbReference type="NCBI Taxonomy" id="1049582"/>
    <lineage>
        <taxon>Bacteria</taxon>
        <taxon>Thermotogati</taxon>
        <taxon>Deinococcota</taxon>
        <taxon>Deinococci</taxon>
        <taxon>Deinococcales</taxon>
        <taxon>Deinococcaceae</taxon>
        <taxon>Deinococcus</taxon>
    </lineage>
</organism>
<feature type="chain" id="PRO_5045331608" description="Lipoprotein" evidence="1">
    <location>
        <begin position="21"/>
        <end position="159"/>
    </location>
</feature>
<gene>
    <name evidence="2" type="ORF">QO006_001042</name>
</gene>
<dbReference type="EMBL" id="JAURUR010000002">
    <property type="protein sequence ID" value="MDP9763625.1"/>
    <property type="molecule type" value="Genomic_DNA"/>
</dbReference>
<accession>A0ABT9MAK2</accession>
<dbReference type="RefSeq" id="WP_307464677.1">
    <property type="nucleotide sequence ID" value="NZ_JAURUR010000002.1"/>
</dbReference>
<evidence type="ECO:0000256" key="1">
    <source>
        <dbReference type="SAM" id="SignalP"/>
    </source>
</evidence>
<feature type="signal peptide" evidence="1">
    <location>
        <begin position="1"/>
        <end position="20"/>
    </location>
</feature>